<protein>
    <submittedName>
        <fullName evidence="2">Cytolethal distending toxin subunit B family protein</fullName>
    </submittedName>
</protein>
<dbReference type="GO" id="GO:0003824">
    <property type="term" value="F:catalytic activity"/>
    <property type="evidence" value="ECO:0007669"/>
    <property type="project" value="InterPro"/>
</dbReference>
<dbReference type="InterPro" id="IPR005135">
    <property type="entry name" value="Endo/exonuclease/phosphatase"/>
</dbReference>
<dbReference type="GeneID" id="66288076"/>
<dbReference type="Pfam" id="PF03372">
    <property type="entry name" value="Exo_endo_phos"/>
    <property type="match status" value="1"/>
</dbReference>
<dbReference type="PRINTS" id="PR01388">
    <property type="entry name" value="CDTOXINB"/>
</dbReference>
<dbReference type="EMBL" id="VRMB01000018">
    <property type="protein sequence ID" value="TXK69037.1"/>
    <property type="molecule type" value="Genomic_DNA"/>
</dbReference>
<dbReference type="CDD" id="cd09081">
    <property type="entry name" value="CdtB"/>
    <property type="match status" value="1"/>
</dbReference>
<sequence>MKKILLILFSFVYAFAGFENYNIGTWNLQGSSAATTESKWTISIRQLITGENPLDILMVQEAGTLPSTAVMTQRHVQPGGIPIDEYTWNLGTLSRPNNVFIYYSRIDVGANRVNFAIVSRQMADEVIVIQPPTVASRPIVGIRIGNEAFLNIHAIASGGTDAGALVTAVDDYFRTRPNINWMVAGDFNREPLDTLRLLDRDLLRRVSVFYPPSFTQTTSRRTIDYAIVGNAMRQTPPLLSAVLMFAGLRTFLASDHYPVNFRKF</sequence>
<dbReference type="Gene3D" id="3.60.10.10">
    <property type="entry name" value="Endonuclease/exonuclease/phosphatase"/>
    <property type="match status" value="1"/>
</dbReference>
<dbReference type="Proteomes" id="UP000321325">
    <property type="component" value="Unassembled WGS sequence"/>
</dbReference>
<evidence type="ECO:0000313" key="2">
    <source>
        <dbReference type="EMBL" id="QBL12999.1"/>
    </source>
</evidence>
<organism evidence="2 4">
    <name type="scientific">Campylobacter volucris</name>
    <dbReference type="NCBI Taxonomy" id="1031542"/>
    <lineage>
        <taxon>Bacteria</taxon>
        <taxon>Pseudomonadati</taxon>
        <taxon>Campylobacterota</taxon>
        <taxon>Epsilonproteobacteria</taxon>
        <taxon>Campylobacterales</taxon>
        <taxon>Campylobacteraceae</taxon>
        <taxon>Campylobacter</taxon>
    </lineage>
</organism>
<dbReference type="PIRSF" id="PIRSF018539">
    <property type="entry name" value="CDT_B"/>
    <property type="match status" value="1"/>
</dbReference>
<dbReference type="InterPro" id="IPR003539">
    <property type="entry name" value="CD_toxinB"/>
</dbReference>
<reference evidence="3 5" key="2">
    <citation type="submission" date="2019-08" db="EMBL/GenBank/DDBJ databases">
        <title>Rapid identification of Enteric Bacteria from Whole Genome Sequences (WGS) using Average Nucleotide Identity (ANI).</title>
        <authorList>
            <person name="Lane C."/>
        </authorList>
    </citation>
    <scope>NUCLEOTIDE SEQUENCE [LARGE SCALE GENOMIC DNA]</scope>
    <source>
        <strain evidence="3 5">2010D-8464</strain>
    </source>
</reference>
<name>A0AAE6CYJ8_9BACT</name>
<accession>A0AAE6CYJ8</accession>
<keyword evidence="5" id="KW-1185">Reference proteome</keyword>
<dbReference type="EMBL" id="CP037746">
    <property type="protein sequence ID" value="QBL12999.1"/>
    <property type="molecule type" value="Genomic_DNA"/>
</dbReference>
<dbReference type="RefSeq" id="WP_039666057.1">
    <property type="nucleotide sequence ID" value="NZ_CP037746.1"/>
</dbReference>
<evidence type="ECO:0000313" key="3">
    <source>
        <dbReference type="EMBL" id="TXK69037.1"/>
    </source>
</evidence>
<proteinExistence type="predicted"/>
<feature type="domain" description="Endonuclease/exonuclease/phosphatase" evidence="1">
    <location>
        <begin position="24"/>
        <end position="256"/>
    </location>
</feature>
<dbReference type="AlphaFoldDB" id="A0AAE6CYJ8"/>
<dbReference type="NCBIfam" id="NF011787">
    <property type="entry name" value="PRK15251.1"/>
    <property type="match status" value="1"/>
</dbReference>
<evidence type="ECO:0000313" key="5">
    <source>
        <dbReference type="Proteomes" id="UP000321325"/>
    </source>
</evidence>
<evidence type="ECO:0000313" key="4">
    <source>
        <dbReference type="Proteomes" id="UP000293421"/>
    </source>
</evidence>
<dbReference type="SUPFAM" id="SSF56219">
    <property type="entry name" value="DNase I-like"/>
    <property type="match status" value="1"/>
</dbReference>
<reference evidence="2 4" key="1">
    <citation type="submission" date="2019-02" db="EMBL/GenBank/DDBJ databases">
        <title>Use of ANI for Rapid Identification of Enteric Bacteria.</title>
        <authorList>
            <person name="Pruckler J."/>
            <person name="Lane C."/>
            <person name="Aubert R."/>
        </authorList>
    </citation>
    <scope>NUCLEOTIDE SEQUENCE [LARGE SCALE GENOMIC DNA]</scope>
    <source>
        <strain evidence="2 4">2014D-0083</strain>
    </source>
</reference>
<gene>
    <name evidence="2" type="ORF">A9460_01105</name>
    <name evidence="3" type="ORF">FVD15_04470</name>
</gene>
<dbReference type="InterPro" id="IPR036691">
    <property type="entry name" value="Endo/exonu/phosph_ase_sf"/>
</dbReference>
<dbReference type="Proteomes" id="UP000293421">
    <property type="component" value="Chromosome"/>
</dbReference>
<evidence type="ECO:0000259" key="1">
    <source>
        <dbReference type="Pfam" id="PF03372"/>
    </source>
</evidence>